<sequence length="287" mass="32071">MQKNLLRLFPLLLVGLLAISLALIGCSSESKTEYQYISAAELKNKLDAGEDVIIVDIQVEEEFNRHFIKGAIPTYAFPVETAEDRAKLVSTLQEIKTSNAPVIIVCPRGGGGATRTYDYYKGEFVSEDRLFILADGQEQWPYNNLLGSIDNTEDIKQKSESVQIFQPKEAIIQYVSPEQVKSDIENDTDILLIDIQPENDFRKHHIQGSIATYAFPVTSNDDKQKLARILPDVLTSEAPVYVLCPRGRSGAENTLNFLAEQGVDPNRMFIIEGGQAGWPYEELVVTQ</sequence>
<evidence type="ECO:0000313" key="2">
    <source>
        <dbReference type="EMBL" id="OEF95926.1"/>
    </source>
</evidence>
<organism evidence="2 3">
    <name type="scientific">Desulfuribacillus alkaliarsenatis</name>
    <dbReference type="NCBI Taxonomy" id="766136"/>
    <lineage>
        <taxon>Bacteria</taxon>
        <taxon>Bacillati</taxon>
        <taxon>Bacillota</taxon>
        <taxon>Desulfuribacillia</taxon>
        <taxon>Desulfuribacillales</taxon>
        <taxon>Desulfuribacillaceae</taxon>
        <taxon>Desulfuribacillus</taxon>
    </lineage>
</organism>
<dbReference type="Proteomes" id="UP000094296">
    <property type="component" value="Unassembled WGS sequence"/>
</dbReference>
<comment type="caution">
    <text evidence="2">The sequence shown here is derived from an EMBL/GenBank/DDBJ whole genome shotgun (WGS) entry which is preliminary data.</text>
</comment>
<evidence type="ECO:0000259" key="1">
    <source>
        <dbReference type="PROSITE" id="PS50206"/>
    </source>
</evidence>
<dbReference type="RefSeq" id="WP_069644199.1">
    <property type="nucleotide sequence ID" value="NZ_MIJE01000034.1"/>
</dbReference>
<evidence type="ECO:0000313" key="3">
    <source>
        <dbReference type="Proteomes" id="UP000094296"/>
    </source>
</evidence>
<gene>
    <name evidence="2" type="ORF">BHF68_11085</name>
</gene>
<keyword evidence="3" id="KW-1185">Reference proteome</keyword>
<dbReference type="STRING" id="766136.BHF68_11085"/>
<dbReference type="EMBL" id="MIJE01000034">
    <property type="protein sequence ID" value="OEF95926.1"/>
    <property type="molecule type" value="Genomic_DNA"/>
</dbReference>
<dbReference type="AlphaFoldDB" id="A0A1E5FZB8"/>
<dbReference type="InterPro" id="IPR050229">
    <property type="entry name" value="GlpE_sulfurtransferase"/>
</dbReference>
<proteinExistence type="predicted"/>
<dbReference type="SUPFAM" id="SSF52821">
    <property type="entry name" value="Rhodanese/Cell cycle control phosphatase"/>
    <property type="match status" value="2"/>
</dbReference>
<dbReference type="OrthoDB" id="9800872at2"/>
<dbReference type="InterPro" id="IPR036873">
    <property type="entry name" value="Rhodanese-like_dom_sf"/>
</dbReference>
<dbReference type="Gene3D" id="3.40.250.10">
    <property type="entry name" value="Rhodanese-like domain"/>
    <property type="match status" value="2"/>
</dbReference>
<name>A0A1E5FZB8_9FIRM</name>
<dbReference type="PANTHER" id="PTHR43031">
    <property type="entry name" value="FAD-DEPENDENT OXIDOREDUCTASE"/>
    <property type="match status" value="1"/>
</dbReference>
<feature type="domain" description="Rhodanese" evidence="1">
    <location>
        <begin position="186"/>
        <end position="287"/>
    </location>
</feature>
<reference evidence="2 3" key="1">
    <citation type="submission" date="2016-09" db="EMBL/GenBank/DDBJ databases">
        <title>Draft genome sequence for the type strain of Desulfuribacillus alkaliarsenatis AHT28, an obligately anaerobic, sulfidogenic bacterium isolated from Russian soda lake sediments.</title>
        <authorList>
            <person name="Abin C.A."/>
            <person name="Hollibaugh J.T."/>
        </authorList>
    </citation>
    <scope>NUCLEOTIDE SEQUENCE [LARGE SCALE GENOMIC DNA]</scope>
    <source>
        <strain evidence="2 3">AHT28</strain>
    </source>
</reference>
<protein>
    <recommendedName>
        <fullName evidence="1">Rhodanese domain-containing protein</fullName>
    </recommendedName>
</protein>
<dbReference type="Pfam" id="PF00581">
    <property type="entry name" value="Rhodanese"/>
    <property type="match status" value="2"/>
</dbReference>
<dbReference type="CDD" id="cd00158">
    <property type="entry name" value="RHOD"/>
    <property type="match status" value="1"/>
</dbReference>
<dbReference type="InterPro" id="IPR001763">
    <property type="entry name" value="Rhodanese-like_dom"/>
</dbReference>
<dbReference type="PANTHER" id="PTHR43031:SF1">
    <property type="entry name" value="PYRIDINE NUCLEOTIDE-DISULPHIDE OXIDOREDUCTASE"/>
    <property type="match status" value="1"/>
</dbReference>
<dbReference type="PROSITE" id="PS51257">
    <property type="entry name" value="PROKAR_LIPOPROTEIN"/>
    <property type="match status" value="1"/>
</dbReference>
<accession>A0A1E5FZB8</accession>
<dbReference type="PROSITE" id="PS50206">
    <property type="entry name" value="RHODANESE_3"/>
    <property type="match status" value="2"/>
</dbReference>
<dbReference type="SMART" id="SM00450">
    <property type="entry name" value="RHOD"/>
    <property type="match status" value="2"/>
</dbReference>
<feature type="domain" description="Rhodanese" evidence="1">
    <location>
        <begin position="48"/>
        <end position="119"/>
    </location>
</feature>